<evidence type="ECO:0000256" key="1">
    <source>
        <dbReference type="ARBA" id="ARBA00034120"/>
    </source>
</evidence>
<dbReference type="EMBL" id="AP035785">
    <property type="protein sequence ID" value="BFO71297.1"/>
    <property type="molecule type" value="Genomic_DNA"/>
</dbReference>
<name>A0AB33IS03_9BACT</name>
<dbReference type="InterPro" id="IPR043502">
    <property type="entry name" value="DNA/RNA_pol_sf"/>
</dbReference>
<reference evidence="3" key="1">
    <citation type="submission" date="2024-07" db="EMBL/GenBank/DDBJ databases">
        <title>Complete genome sequence of Prevotella sp. YM-2024 GTC17253.</title>
        <authorList>
            <person name="Hayashi M."/>
            <person name="Muto Y."/>
            <person name="Tanaka K."/>
            <person name="Niwa H."/>
        </authorList>
    </citation>
    <scope>NUCLEOTIDE SEQUENCE</scope>
    <source>
        <strain evidence="3">GTC17253</strain>
    </source>
</reference>
<dbReference type="InterPro" id="IPR000477">
    <property type="entry name" value="RT_dom"/>
</dbReference>
<gene>
    <name evidence="3" type="ORF">GTC17253_12630</name>
</gene>
<feature type="domain" description="Reverse transcriptase" evidence="2">
    <location>
        <begin position="52"/>
        <end position="317"/>
    </location>
</feature>
<dbReference type="Pfam" id="PF00078">
    <property type="entry name" value="RVT_1"/>
    <property type="match status" value="1"/>
</dbReference>
<dbReference type="AlphaFoldDB" id="A0AB33IS03"/>
<dbReference type="PANTHER" id="PTHR34047">
    <property type="entry name" value="NUCLEAR INTRON MATURASE 1, MITOCHONDRIAL-RELATED"/>
    <property type="match status" value="1"/>
</dbReference>
<dbReference type="PROSITE" id="PS50878">
    <property type="entry name" value="RT_POL"/>
    <property type="match status" value="1"/>
</dbReference>
<proteinExistence type="inferred from homology"/>
<comment type="similarity">
    <text evidence="1">Belongs to the bacterial reverse transcriptase family.</text>
</comment>
<accession>A0AB33IS03</accession>
<dbReference type="CDD" id="cd01646">
    <property type="entry name" value="RT_Bac_retron_I"/>
    <property type="match status" value="1"/>
</dbReference>
<dbReference type="PANTHER" id="PTHR34047:SF8">
    <property type="entry name" value="PROTEIN YKFC"/>
    <property type="match status" value="1"/>
</dbReference>
<evidence type="ECO:0000313" key="3">
    <source>
        <dbReference type="EMBL" id="BFO71297.1"/>
    </source>
</evidence>
<evidence type="ECO:0000259" key="2">
    <source>
        <dbReference type="PROSITE" id="PS50878"/>
    </source>
</evidence>
<organism evidence="3">
    <name type="scientific">Prevotella sp. GTC17253</name>
    <dbReference type="NCBI Taxonomy" id="3236793"/>
    <lineage>
        <taxon>Bacteria</taxon>
        <taxon>Pseudomonadati</taxon>
        <taxon>Bacteroidota</taxon>
        <taxon>Bacteroidia</taxon>
        <taxon>Bacteroidales</taxon>
        <taxon>Prevotellaceae</taxon>
        <taxon>Prevotella</taxon>
    </lineage>
</organism>
<dbReference type="InterPro" id="IPR051083">
    <property type="entry name" value="GrpII_Intron_Splice-Mob/Def"/>
</dbReference>
<dbReference type="SUPFAM" id="SSF56672">
    <property type="entry name" value="DNA/RNA polymerases"/>
    <property type="match status" value="1"/>
</dbReference>
<protein>
    <recommendedName>
        <fullName evidence="2">Reverse transcriptase domain-containing protein</fullName>
    </recommendedName>
</protein>
<sequence>MQTILDLSHIKARRYFLESENYCNMQLPVYINFKPVLDYVQTVVDTKELKDILKDSKSPPSSFENVNHKILIKKDAPYSYRPIQLINPYLYYLLIKAMTNKGSWKEIKERFTTLKVTNIEVASIPKIKGKTGKSHLSASVSSWWDNIEQRSLELALSYRYMFVTDITNCYGAIYTHTIAWAMMGKEEAKQERYKHGLLGNLIDDYMRYMQYGQTNGIPQGSVLSDFIAEVVLAYADKQLGDRLDAEGINNYRILRYRDDYRIFCNSKEEIERIAFCLQEVLTELNFQLNAKKTYLTEEVITESIKPDKVAYISGIPMYRKTQKRIYSTMSNLQQEALYIHLFSKKYPNSGTLTKLLTTFAYRLANKVADSTNTHVLISIFTDIALFSPKVYKIALAIVSTLIEKIQTPSEREKIINDIYMKFQRFPNIGEIQIWMQRISFDLPHPIAYTEDICKIVNNEVGVELWNNDWVDDAYKNDFPQYEICIKKIRDSITPIIKIDEVSLFDIY</sequence>